<accession>A0A9N8VSH9</accession>
<evidence type="ECO:0000313" key="1">
    <source>
        <dbReference type="EMBL" id="CAG8459387.1"/>
    </source>
</evidence>
<evidence type="ECO:0000313" key="2">
    <source>
        <dbReference type="Proteomes" id="UP000789759"/>
    </source>
</evidence>
<dbReference type="EMBL" id="CAJVQA010000160">
    <property type="protein sequence ID" value="CAG8459387.1"/>
    <property type="molecule type" value="Genomic_DNA"/>
</dbReference>
<comment type="caution">
    <text evidence="1">The sequence shown here is derived from an EMBL/GenBank/DDBJ whole genome shotgun (WGS) entry which is preliminary data.</text>
</comment>
<proteinExistence type="predicted"/>
<gene>
    <name evidence="1" type="ORF">CPELLU_LOCUS549</name>
</gene>
<name>A0A9N8VSH9_9GLOM</name>
<dbReference type="Proteomes" id="UP000789759">
    <property type="component" value="Unassembled WGS sequence"/>
</dbReference>
<organism evidence="1 2">
    <name type="scientific">Cetraspora pellucida</name>
    <dbReference type="NCBI Taxonomy" id="1433469"/>
    <lineage>
        <taxon>Eukaryota</taxon>
        <taxon>Fungi</taxon>
        <taxon>Fungi incertae sedis</taxon>
        <taxon>Mucoromycota</taxon>
        <taxon>Glomeromycotina</taxon>
        <taxon>Glomeromycetes</taxon>
        <taxon>Diversisporales</taxon>
        <taxon>Gigasporaceae</taxon>
        <taxon>Cetraspora</taxon>
    </lineage>
</organism>
<dbReference type="AlphaFoldDB" id="A0A9N8VSH9"/>
<reference evidence="1" key="1">
    <citation type="submission" date="2021-06" db="EMBL/GenBank/DDBJ databases">
        <authorList>
            <person name="Kallberg Y."/>
            <person name="Tangrot J."/>
            <person name="Rosling A."/>
        </authorList>
    </citation>
    <scope>NUCLEOTIDE SEQUENCE</scope>
    <source>
        <strain evidence="1">FL966</strain>
    </source>
</reference>
<sequence length="72" mass="8273">MCQLPMELLEYRLKTFDSVPLIFENIIDVIDDNLDSYSINSLRTNTQLAPICKNSSGAHFSERNAMHCIKRP</sequence>
<protein>
    <submittedName>
        <fullName evidence="1">22738_t:CDS:1</fullName>
    </submittedName>
</protein>
<keyword evidence="2" id="KW-1185">Reference proteome</keyword>